<evidence type="ECO:0000256" key="6">
    <source>
        <dbReference type="ARBA" id="ARBA00023136"/>
    </source>
</evidence>
<dbReference type="PANTHER" id="PTHR13018:SF5">
    <property type="entry name" value="RE44586P"/>
    <property type="match status" value="1"/>
</dbReference>
<comment type="subcellular location">
    <subcellularLocation>
        <location evidence="1">Membrane</location>
        <topology evidence="1">Multi-pass membrane protein</topology>
    </subcellularLocation>
</comment>
<feature type="transmembrane region" description="Helical" evidence="7">
    <location>
        <begin position="693"/>
        <end position="725"/>
    </location>
</feature>
<dbReference type="InParanoid" id="I3EDI4"/>
<evidence type="ECO:0000259" key="8">
    <source>
        <dbReference type="Pfam" id="PF02714"/>
    </source>
</evidence>
<dbReference type="Proteomes" id="UP000002872">
    <property type="component" value="Unassembled WGS sequence"/>
</dbReference>
<evidence type="ECO:0000256" key="2">
    <source>
        <dbReference type="ARBA" id="ARBA00007779"/>
    </source>
</evidence>
<feature type="domain" description="CSC1/OSCA1-like N-terminal transmembrane" evidence="9">
    <location>
        <begin position="26"/>
        <end position="173"/>
    </location>
</feature>
<sequence length="907" mass="104195">MSKKKVLEAKEVVDKPSLLDADNIIWFNFIFQAGLASFLFVLFIFCRKKLPWIYSINTKRCKQHPAAQYTGYFNWMIPIFTITDNDLFELIGFDAFLFIETLKLLGIIFLLLSIILVPALGTYYFFFAHSTQPLQLITKISILSLPTHPRYVNCIIPCICIWAISLVVIYFLYTFYRKYVILRQLHIRNRAFSKSTLAIKKTVDELQSLPAGINEINICSRTVLITNLPSFIQDKATLLRYLKILGVSSEPENAHVVTNTKDLEILINKKKEIILLIEYELLRFFILLNIMSTNTEFFAEHINNYDKSLDLISNATTWHKREREKKEIGQDEIDFLMRNAFGGKFFSLLSTIQKTDVPLKIHEYLGTIKLLTEKIDEVRERSMREYTSLDEEPNLLNPELHDPYGFYKNSTIFITTASLFYIRAAYNNFIKSIPGSARNGFVTFKNSSDANALKMTLIGSGAFSCHAEEAPPPDQIIWSSLNDTQVHRMLRRLISMILTVVFIGVFIVLVFFVSTLINISTLYAVINMINPQLYAIAGTSKFRSAFQGIIVPTVYSQFLAIAPIVLRWISIFEGSISWIELQKNFGKKYSVFLFFNGFLMIIFGSTIATLLNSSKVRLDIVNLVSTPIVSSSIFFLNLLIHKALGGLMFELLDVPRLASWAIMYILGGVHTHRERTAQFQSNPINFGMLYPKIFLLFPMVLIYAILCPIFMVVGCLYFFGAFFVFKYLFIYSHASQLESGGEHWPSLFENIFYSLTVFQLLTLIYFASHKQYISLCMILPLIIITVSVWNGFSKLMSKNCHYLPNNESEYKESTDVIDELLKSRKKAILEWKESSVVKKDVYCPFKEKVLEKGEIPYVYKDLSFLPSASSIILPKWFVITLKYLSVNGSAAVFDLSTRSWKEEILGH</sequence>
<dbReference type="AlphaFoldDB" id="I3EDI4"/>
<evidence type="ECO:0000256" key="3">
    <source>
        <dbReference type="ARBA" id="ARBA00022448"/>
    </source>
</evidence>
<keyword evidence="4 7" id="KW-0812">Transmembrane</keyword>
<feature type="transmembrane region" description="Helical" evidence="7">
    <location>
        <begin position="493"/>
        <end position="526"/>
    </location>
</feature>
<evidence type="ECO:0000256" key="4">
    <source>
        <dbReference type="ARBA" id="ARBA00022692"/>
    </source>
</evidence>
<feature type="transmembrane region" description="Helical" evidence="7">
    <location>
        <begin position="24"/>
        <end position="46"/>
    </location>
</feature>
<feature type="transmembrane region" description="Helical" evidence="7">
    <location>
        <begin position="104"/>
        <end position="126"/>
    </location>
</feature>
<feature type="transmembrane region" description="Helical" evidence="7">
    <location>
        <begin position="746"/>
        <end position="766"/>
    </location>
</feature>
<dbReference type="InterPro" id="IPR003864">
    <property type="entry name" value="CSC1/OSCA1-like_7TM"/>
</dbReference>
<comment type="similarity">
    <text evidence="2">Belongs to the CSC1 (TC 1.A.17) family.</text>
</comment>
<accession>I3EDI4</accession>
<dbReference type="Pfam" id="PF02714">
    <property type="entry name" value="RSN1_7TM"/>
    <property type="match status" value="1"/>
</dbReference>
<keyword evidence="6 7" id="KW-0472">Membrane</keyword>
<proteinExistence type="inferred from homology"/>
<dbReference type="Pfam" id="PF14703">
    <property type="entry name" value="PHM7_cyt"/>
    <property type="match status" value="1"/>
</dbReference>
<dbReference type="FunCoup" id="I3EDI4">
    <property type="interactions" value="9"/>
</dbReference>
<dbReference type="GO" id="GO:0005227">
    <property type="term" value="F:calcium-activated cation channel activity"/>
    <property type="evidence" value="ECO:0007669"/>
    <property type="project" value="InterPro"/>
</dbReference>
<name>I3EDI4_NEMP3</name>
<evidence type="ECO:0000259" key="9">
    <source>
        <dbReference type="Pfam" id="PF13967"/>
    </source>
</evidence>
<dbReference type="HOGENOM" id="CLU_015083_0_0_1"/>
<evidence type="ECO:0008006" key="13">
    <source>
        <dbReference type="Google" id="ProtNLM"/>
    </source>
</evidence>
<dbReference type="PANTHER" id="PTHR13018">
    <property type="entry name" value="PROBABLE MEMBRANE PROTEIN DUF221-RELATED"/>
    <property type="match status" value="1"/>
</dbReference>
<protein>
    <recommendedName>
        <fullName evidence="13">CSC1/OSCA1-like 7TM region domain-containing protein</fullName>
    </recommendedName>
</protein>
<dbReference type="OrthoDB" id="1689567at2759"/>
<organism evidence="11 12">
    <name type="scientific">Nematocida parisii (strain ERTm3)</name>
    <name type="common">Nematode killer fungus</name>
    <dbReference type="NCBI Taxonomy" id="935791"/>
    <lineage>
        <taxon>Eukaryota</taxon>
        <taxon>Fungi</taxon>
        <taxon>Fungi incertae sedis</taxon>
        <taxon>Microsporidia</taxon>
        <taxon>Nematocida</taxon>
    </lineage>
</organism>
<feature type="transmembrane region" description="Helical" evidence="7">
    <location>
        <begin position="647"/>
        <end position="666"/>
    </location>
</feature>
<dbReference type="STRING" id="935791.I3EDI4"/>
<dbReference type="VEuPathDB" id="MicrosporidiaDB:NEQG_02616"/>
<evidence type="ECO:0000256" key="1">
    <source>
        <dbReference type="ARBA" id="ARBA00004141"/>
    </source>
</evidence>
<keyword evidence="12" id="KW-1185">Reference proteome</keyword>
<evidence type="ECO:0000259" key="10">
    <source>
        <dbReference type="Pfam" id="PF14703"/>
    </source>
</evidence>
<feature type="transmembrane region" description="Helical" evidence="7">
    <location>
        <begin position="772"/>
        <end position="792"/>
    </location>
</feature>
<dbReference type="Pfam" id="PF13967">
    <property type="entry name" value="RSN1_TM"/>
    <property type="match status" value="1"/>
</dbReference>
<dbReference type="InterPro" id="IPR032880">
    <property type="entry name" value="CSC1/OSCA1-like_N"/>
</dbReference>
<keyword evidence="5 7" id="KW-1133">Transmembrane helix</keyword>
<evidence type="ECO:0000313" key="11">
    <source>
        <dbReference type="EMBL" id="EIJ87281.1"/>
    </source>
</evidence>
<reference evidence="11" key="1">
    <citation type="submission" date="2011-01" db="EMBL/GenBank/DDBJ databases">
        <title>The Genome Sequence of Nematocida parisii strain ERTm3.</title>
        <authorList>
            <consortium name="The Broad Institute Genome Sequencing Platform"/>
            <consortium name="The Broad Institute Genome Sequencing Center for Infectious Disease"/>
            <person name="Cuomo C."/>
            <person name="Troemel E."/>
            <person name="Young S.K."/>
            <person name="Zeng Q."/>
            <person name="Gargeya S."/>
            <person name="Fitzgerald M."/>
            <person name="Haas B."/>
            <person name="Abouelleil A."/>
            <person name="Alvarado L."/>
            <person name="Arachchi H.M."/>
            <person name="Berlin A."/>
            <person name="Chapman S.B."/>
            <person name="Gearin G."/>
            <person name="Goldberg J."/>
            <person name="Griggs A."/>
            <person name="Gujja S."/>
            <person name="Hansen M."/>
            <person name="Heiman D."/>
            <person name="Howarth C."/>
            <person name="Larimer J."/>
            <person name="Lui A."/>
            <person name="MacDonald P.J.P."/>
            <person name="McCowen C."/>
            <person name="Montmayeur A."/>
            <person name="Murphy C."/>
            <person name="Neiman D."/>
            <person name="Pearson M."/>
            <person name="Priest M."/>
            <person name="Roberts A."/>
            <person name="Saif S."/>
            <person name="Shea T."/>
            <person name="Sisk P."/>
            <person name="Stolte C."/>
            <person name="Sykes S."/>
            <person name="Wortman J."/>
            <person name="Nusbaum C."/>
            <person name="Birren B."/>
        </authorList>
    </citation>
    <scope>NUCLEOTIDE SEQUENCE</scope>
    <source>
        <strain evidence="11">ERTm3</strain>
    </source>
</reference>
<feature type="transmembrane region" description="Helical" evidence="7">
    <location>
        <begin position="546"/>
        <end position="569"/>
    </location>
</feature>
<dbReference type="InterPro" id="IPR045122">
    <property type="entry name" value="Csc1-like"/>
</dbReference>
<gene>
    <name evidence="11" type="ORF">NEQG_02616</name>
</gene>
<feature type="domain" description="CSC1/OSCA1-like 7TM region" evidence="8">
    <location>
        <begin position="491"/>
        <end position="764"/>
    </location>
</feature>
<feature type="transmembrane region" description="Helical" evidence="7">
    <location>
        <begin position="589"/>
        <end position="608"/>
    </location>
</feature>
<evidence type="ECO:0000313" key="12">
    <source>
        <dbReference type="Proteomes" id="UP000002872"/>
    </source>
</evidence>
<feature type="transmembrane region" description="Helical" evidence="7">
    <location>
        <begin position="150"/>
        <end position="173"/>
    </location>
</feature>
<dbReference type="GO" id="GO:0005886">
    <property type="term" value="C:plasma membrane"/>
    <property type="evidence" value="ECO:0007669"/>
    <property type="project" value="TreeGrafter"/>
</dbReference>
<evidence type="ECO:0000256" key="5">
    <source>
        <dbReference type="ARBA" id="ARBA00022989"/>
    </source>
</evidence>
<dbReference type="EMBL" id="GL870884">
    <property type="protein sequence ID" value="EIJ87281.1"/>
    <property type="molecule type" value="Genomic_DNA"/>
</dbReference>
<keyword evidence="3" id="KW-0813">Transport</keyword>
<evidence type="ECO:0000256" key="7">
    <source>
        <dbReference type="SAM" id="Phobius"/>
    </source>
</evidence>
<feature type="transmembrane region" description="Helical" evidence="7">
    <location>
        <begin position="620"/>
        <end position="640"/>
    </location>
</feature>
<feature type="domain" description="CSC1/OSCA1-like cytosolic" evidence="10">
    <location>
        <begin position="220"/>
        <end position="479"/>
    </location>
</feature>
<dbReference type="OMA" id="DAFMMLQ"/>
<dbReference type="InterPro" id="IPR027815">
    <property type="entry name" value="CSC1/OSCA1-like_cyt"/>
</dbReference>